<dbReference type="CDD" id="cd00096">
    <property type="entry name" value="Ig"/>
    <property type="match status" value="1"/>
</dbReference>
<evidence type="ECO:0000259" key="2">
    <source>
        <dbReference type="PROSITE" id="PS50835"/>
    </source>
</evidence>
<proteinExistence type="predicted"/>
<dbReference type="Gene3D" id="2.60.40.10">
    <property type="entry name" value="Immunoglobulins"/>
    <property type="match status" value="1"/>
</dbReference>
<keyword evidence="4" id="KW-1185">Reference proteome</keyword>
<protein>
    <recommendedName>
        <fullName evidence="2">Ig-like domain-containing protein</fullName>
    </recommendedName>
</protein>
<dbReference type="Proteomes" id="UP001356427">
    <property type="component" value="Unassembled WGS sequence"/>
</dbReference>
<feature type="transmembrane region" description="Helical" evidence="1">
    <location>
        <begin position="86"/>
        <end position="104"/>
    </location>
</feature>
<name>A0AAN8LL04_9TELE</name>
<keyword evidence="1" id="KW-0812">Transmembrane</keyword>
<dbReference type="InterPro" id="IPR007110">
    <property type="entry name" value="Ig-like_dom"/>
</dbReference>
<keyword evidence="1" id="KW-1133">Transmembrane helix</keyword>
<dbReference type="EMBL" id="JAGTTL010000014">
    <property type="protein sequence ID" value="KAK6312938.1"/>
    <property type="molecule type" value="Genomic_DNA"/>
</dbReference>
<dbReference type="SUPFAM" id="SSF48726">
    <property type="entry name" value="Immunoglobulin"/>
    <property type="match status" value="1"/>
</dbReference>
<dbReference type="Pfam" id="PF07679">
    <property type="entry name" value="I-set"/>
    <property type="match status" value="1"/>
</dbReference>
<dbReference type="InterPro" id="IPR013098">
    <property type="entry name" value="Ig_I-set"/>
</dbReference>
<dbReference type="InterPro" id="IPR036179">
    <property type="entry name" value="Ig-like_dom_sf"/>
</dbReference>
<comment type="caution">
    <text evidence="3">The sequence shown here is derived from an EMBL/GenBank/DDBJ whole genome shotgun (WGS) entry which is preliminary data.</text>
</comment>
<evidence type="ECO:0000256" key="1">
    <source>
        <dbReference type="SAM" id="Phobius"/>
    </source>
</evidence>
<sequence>MACKIKLPPNTWLWYKENGTEQELINATTDPLHYKIKVDGNATKLTVMNLTEGDSGVYVCSAVYDIKASVSRVDVRVITFMEPLKLFIAIVAEVIILVLLYEWWSSRKSSNSPTGPRKIMEWMRIQRDNRFKQLQKNTVSE</sequence>
<dbReference type="PROSITE" id="PS50835">
    <property type="entry name" value="IG_LIKE"/>
    <property type="match status" value="1"/>
</dbReference>
<keyword evidence="1" id="KW-0472">Membrane</keyword>
<organism evidence="3 4">
    <name type="scientific">Coregonus suidteri</name>
    <dbReference type="NCBI Taxonomy" id="861788"/>
    <lineage>
        <taxon>Eukaryota</taxon>
        <taxon>Metazoa</taxon>
        <taxon>Chordata</taxon>
        <taxon>Craniata</taxon>
        <taxon>Vertebrata</taxon>
        <taxon>Euteleostomi</taxon>
        <taxon>Actinopterygii</taxon>
        <taxon>Neopterygii</taxon>
        <taxon>Teleostei</taxon>
        <taxon>Protacanthopterygii</taxon>
        <taxon>Salmoniformes</taxon>
        <taxon>Salmonidae</taxon>
        <taxon>Coregoninae</taxon>
        <taxon>Coregonus</taxon>
    </lineage>
</organism>
<accession>A0AAN8LL04</accession>
<gene>
    <name evidence="3" type="ORF">J4Q44_G00162850</name>
</gene>
<feature type="domain" description="Ig-like" evidence="2">
    <location>
        <begin position="1"/>
        <end position="71"/>
    </location>
</feature>
<evidence type="ECO:0000313" key="4">
    <source>
        <dbReference type="Proteomes" id="UP001356427"/>
    </source>
</evidence>
<dbReference type="InterPro" id="IPR013783">
    <property type="entry name" value="Ig-like_fold"/>
</dbReference>
<dbReference type="AlphaFoldDB" id="A0AAN8LL04"/>
<evidence type="ECO:0000313" key="3">
    <source>
        <dbReference type="EMBL" id="KAK6312938.1"/>
    </source>
</evidence>
<reference evidence="3 4" key="1">
    <citation type="submission" date="2021-04" db="EMBL/GenBank/DDBJ databases">
        <authorList>
            <person name="De Guttry C."/>
            <person name="Zahm M."/>
            <person name="Klopp C."/>
            <person name="Cabau C."/>
            <person name="Louis A."/>
            <person name="Berthelot C."/>
            <person name="Parey E."/>
            <person name="Roest Crollius H."/>
            <person name="Montfort J."/>
            <person name="Robinson-Rechavi M."/>
            <person name="Bucao C."/>
            <person name="Bouchez O."/>
            <person name="Gislard M."/>
            <person name="Lluch J."/>
            <person name="Milhes M."/>
            <person name="Lampietro C."/>
            <person name="Lopez Roques C."/>
            <person name="Donnadieu C."/>
            <person name="Braasch I."/>
            <person name="Desvignes T."/>
            <person name="Postlethwait J."/>
            <person name="Bobe J."/>
            <person name="Wedekind C."/>
            <person name="Guiguen Y."/>
        </authorList>
    </citation>
    <scope>NUCLEOTIDE SEQUENCE [LARGE SCALE GENOMIC DNA]</scope>
    <source>
        <strain evidence="3">Cs_M1</strain>
        <tissue evidence="3">Blood</tissue>
    </source>
</reference>